<keyword evidence="2" id="KW-1185">Reference proteome</keyword>
<comment type="caution">
    <text evidence="1">The sequence shown here is derived from an EMBL/GenBank/DDBJ whole genome shotgun (WGS) entry which is preliminary data.</text>
</comment>
<gene>
    <name evidence="1" type="ORF">TSPI_02589</name>
</gene>
<dbReference type="PANTHER" id="PTHR45913">
    <property type="entry name" value="EPM2A-INTERACTING PROTEIN 1"/>
    <property type="match status" value="1"/>
</dbReference>
<accession>A0ABR3KNL3</accession>
<dbReference type="PANTHER" id="PTHR45913:SF19">
    <property type="entry name" value="LOW QUALITY PROTEIN: ZINC FINGER BED DOMAIN-CONTAINING PROTEIN 5-LIKE"/>
    <property type="match status" value="1"/>
</dbReference>
<dbReference type="EMBL" id="JBEUSY010000254">
    <property type="protein sequence ID" value="KAL1240890.1"/>
    <property type="molecule type" value="Genomic_DNA"/>
</dbReference>
<reference evidence="1 2" key="1">
    <citation type="submission" date="2024-07" db="EMBL/GenBank/DDBJ databases">
        <title>Enhanced genomic and transcriptomic resources for Trichinella pseudospiralis and T. spiralis underpin the discovery of pronounced molecular differences between stages and species.</title>
        <authorList>
            <person name="Pasi K.K."/>
            <person name="La Rosa G."/>
            <person name="Gomez-Morales M.A."/>
            <person name="Tosini F."/>
            <person name="Sumanam S."/>
            <person name="Young N.D."/>
            <person name="Chang B.C."/>
            <person name="Robin G.B."/>
        </authorList>
    </citation>
    <scope>NUCLEOTIDE SEQUENCE [LARGE SCALE GENOMIC DNA]</scope>
    <source>
        <strain evidence="1">ISS534</strain>
    </source>
</reference>
<protein>
    <submittedName>
        <fullName evidence="1">SCAN domain-containing protein</fullName>
    </submittedName>
</protein>
<organism evidence="1 2">
    <name type="scientific">Trichinella spiralis</name>
    <name type="common">Trichina worm</name>
    <dbReference type="NCBI Taxonomy" id="6334"/>
    <lineage>
        <taxon>Eukaryota</taxon>
        <taxon>Metazoa</taxon>
        <taxon>Ecdysozoa</taxon>
        <taxon>Nematoda</taxon>
        <taxon>Enoplea</taxon>
        <taxon>Dorylaimia</taxon>
        <taxon>Trichinellida</taxon>
        <taxon>Trichinellidae</taxon>
        <taxon>Trichinella</taxon>
    </lineage>
</organism>
<evidence type="ECO:0000313" key="1">
    <source>
        <dbReference type="EMBL" id="KAL1240890.1"/>
    </source>
</evidence>
<sequence length="95" mass="10934">MHASYLISLRIAQSSKPHTNGESLVLPSIKDAVGVLFGDKCLKEIELIPLSNDTVSRRIEDMSRWMEDQLINRVRGSIFFLCSWTSQRMYKVYPD</sequence>
<name>A0ABR3KNL3_TRISP</name>
<evidence type="ECO:0000313" key="2">
    <source>
        <dbReference type="Proteomes" id="UP001558632"/>
    </source>
</evidence>
<proteinExistence type="predicted"/>
<dbReference type="Proteomes" id="UP001558632">
    <property type="component" value="Unassembled WGS sequence"/>
</dbReference>